<organism evidence="1 2">
    <name type="scientific">Vibrio ostreicida</name>
    <dbReference type="NCBI Taxonomy" id="526588"/>
    <lineage>
        <taxon>Bacteria</taxon>
        <taxon>Pseudomonadati</taxon>
        <taxon>Pseudomonadota</taxon>
        <taxon>Gammaproteobacteria</taxon>
        <taxon>Vibrionales</taxon>
        <taxon>Vibrionaceae</taxon>
        <taxon>Vibrio</taxon>
    </lineage>
</organism>
<gene>
    <name evidence="1" type="ORF">QWZ16_16960</name>
</gene>
<name>A0ABT8BY22_9VIBR</name>
<evidence type="ECO:0000313" key="1">
    <source>
        <dbReference type="EMBL" id="MDN3611294.1"/>
    </source>
</evidence>
<protein>
    <submittedName>
        <fullName evidence="1">Uncharacterized protein</fullName>
    </submittedName>
</protein>
<dbReference type="RefSeq" id="WP_290312818.1">
    <property type="nucleotide sequence ID" value="NZ_JAUFQC010000027.1"/>
</dbReference>
<keyword evidence="2" id="KW-1185">Reference proteome</keyword>
<comment type="caution">
    <text evidence="1">The sequence shown here is derived from an EMBL/GenBank/DDBJ whole genome shotgun (WGS) entry which is preliminary data.</text>
</comment>
<accession>A0ABT8BY22</accession>
<reference evidence="2" key="1">
    <citation type="journal article" date="2019" name="Int. J. Syst. Evol. Microbiol.">
        <title>The Global Catalogue of Microorganisms (GCM) 10K type strain sequencing project: providing services to taxonomists for standard genome sequencing and annotation.</title>
        <authorList>
            <consortium name="The Broad Institute Genomics Platform"/>
            <consortium name="The Broad Institute Genome Sequencing Center for Infectious Disease"/>
            <person name="Wu L."/>
            <person name="Ma J."/>
        </authorList>
    </citation>
    <scope>NUCLEOTIDE SEQUENCE [LARGE SCALE GENOMIC DNA]</scope>
    <source>
        <strain evidence="2">CECT 7398</strain>
    </source>
</reference>
<dbReference type="EMBL" id="JAUFQC010000027">
    <property type="protein sequence ID" value="MDN3611294.1"/>
    <property type="molecule type" value="Genomic_DNA"/>
</dbReference>
<proteinExistence type="predicted"/>
<evidence type="ECO:0000313" key="2">
    <source>
        <dbReference type="Proteomes" id="UP001238540"/>
    </source>
</evidence>
<sequence length="94" mass="10813">MELVQQGELFEVLLLPTELGGKNEPRNIVFVPEDIPAVHEQNTENVLSLVKDKLINRLEVQPVYKGNSFVPSQVKMMSKHSVENRRFITVINIW</sequence>
<dbReference type="Proteomes" id="UP001238540">
    <property type="component" value="Unassembled WGS sequence"/>
</dbReference>